<dbReference type="AlphaFoldDB" id="A0A523URJ9"/>
<gene>
    <name evidence="1" type="ORF">E3J62_08960</name>
</gene>
<protein>
    <submittedName>
        <fullName evidence="1">Uncharacterized protein</fullName>
    </submittedName>
</protein>
<evidence type="ECO:0000313" key="1">
    <source>
        <dbReference type="EMBL" id="TET44951.1"/>
    </source>
</evidence>
<dbReference type="Proteomes" id="UP000315525">
    <property type="component" value="Unassembled WGS sequence"/>
</dbReference>
<organism evidence="1 2">
    <name type="scientific">candidate division TA06 bacterium</name>
    <dbReference type="NCBI Taxonomy" id="2250710"/>
    <lineage>
        <taxon>Bacteria</taxon>
        <taxon>Bacteria division TA06</taxon>
    </lineage>
</organism>
<name>A0A523URJ9_UNCT6</name>
<reference evidence="1 2" key="1">
    <citation type="submission" date="2019-03" db="EMBL/GenBank/DDBJ databases">
        <title>Metabolic potential of uncultured bacteria and archaea associated with petroleum seepage in deep-sea sediments.</title>
        <authorList>
            <person name="Dong X."/>
            <person name="Hubert C."/>
        </authorList>
    </citation>
    <scope>NUCLEOTIDE SEQUENCE [LARGE SCALE GENOMIC DNA]</scope>
    <source>
        <strain evidence="1">E44_bin18</strain>
    </source>
</reference>
<evidence type="ECO:0000313" key="2">
    <source>
        <dbReference type="Proteomes" id="UP000315525"/>
    </source>
</evidence>
<sequence length="71" mass="8164">MKKHRKKLREPVMREEYDFSKGIRGKYAKRFAKGSNIVVLDPDVAEIFSTAKSVNDALRTLAEIARKKPND</sequence>
<dbReference type="EMBL" id="SOJN01000102">
    <property type="protein sequence ID" value="TET44951.1"/>
    <property type="molecule type" value="Genomic_DNA"/>
</dbReference>
<accession>A0A523URJ9</accession>
<proteinExistence type="predicted"/>
<comment type="caution">
    <text evidence="1">The sequence shown here is derived from an EMBL/GenBank/DDBJ whole genome shotgun (WGS) entry which is preliminary data.</text>
</comment>